<dbReference type="KEGG" id="mana:MAMMFC1_04019"/>
<protein>
    <submittedName>
        <fullName evidence="1">Uncharacterized protein</fullName>
    </submittedName>
</protein>
<gene>
    <name evidence="1" type="ORF">MAMMFC1_04019</name>
</gene>
<sequence length="158" mass="18294">MLRGDAVISWGDELNTLLALLKIQNTNIHQMNIIILSLATDLSLTNNSEYQEFIFHFEEFSRCHYNSEGYSQATESVQAYRYILLERLLDTQILAAAEQMEMAISHLESAIREPYIRVNPQILLLNQGIFQLEETQLKIIESLESMLEHHRSAKILQN</sequence>
<keyword evidence="2" id="KW-1185">Reference proteome</keyword>
<proteinExistence type="predicted"/>
<name>A0A348AQF9_9FIRM</name>
<evidence type="ECO:0000313" key="1">
    <source>
        <dbReference type="EMBL" id="BBB93307.1"/>
    </source>
</evidence>
<organism evidence="1 2">
    <name type="scientific">Methylomusa anaerophila</name>
    <dbReference type="NCBI Taxonomy" id="1930071"/>
    <lineage>
        <taxon>Bacteria</taxon>
        <taxon>Bacillati</taxon>
        <taxon>Bacillota</taxon>
        <taxon>Negativicutes</taxon>
        <taxon>Selenomonadales</taxon>
        <taxon>Sporomusaceae</taxon>
        <taxon>Methylomusa</taxon>
    </lineage>
</organism>
<dbReference type="EMBL" id="AP018449">
    <property type="protein sequence ID" value="BBB93307.1"/>
    <property type="molecule type" value="Genomic_DNA"/>
</dbReference>
<dbReference type="AlphaFoldDB" id="A0A348AQF9"/>
<dbReference type="Proteomes" id="UP000276437">
    <property type="component" value="Chromosome"/>
</dbReference>
<evidence type="ECO:0000313" key="2">
    <source>
        <dbReference type="Proteomes" id="UP000276437"/>
    </source>
</evidence>
<reference evidence="1 2" key="1">
    <citation type="journal article" date="2018" name="Int. J. Syst. Evol. Microbiol.">
        <title>Methylomusa anaerophila gen. nov., sp. nov., an anaerobic methanol-utilizing bacterium isolated from a microbial fuel cell.</title>
        <authorList>
            <person name="Amano N."/>
            <person name="Yamamuro A."/>
            <person name="Miyahara M."/>
            <person name="Kouzuma A."/>
            <person name="Abe T."/>
            <person name="Watanabe K."/>
        </authorList>
    </citation>
    <scope>NUCLEOTIDE SEQUENCE [LARGE SCALE GENOMIC DNA]</scope>
    <source>
        <strain evidence="1 2">MMFC1</strain>
    </source>
</reference>
<accession>A0A348AQF9</accession>